<dbReference type="AlphaFoldDB" id="A0A8I2H1G5"/>
<proteinExistence type="predicted"/>
<keyword evidence="5" id="KW-1185">Reference proteome</keyword>
<gene>
    <name evidence="2" type="ORF">F9Y85_01615</name>
    <name evidence="3" type="ORF">R5H13_11960</name>
</gene>
<dbReference type="Proteomes" id="UP001304419">
    <property type="component" value="Chromosome 1"/>
</dbReference>
<dbReference type="EMBL" id="CP137578">
    <property type="protein sequence ID" value="WOX27376.1"/>
    <property type="molecule type" value="Genomic_DNA"/>
</dbReference>
<evidence type="ECO:0000313" key="3">
    <source>
        <dbReference type="EMBL" id="WOX27376.1"/>
    </source>
</evidence>
<feature type="chain" id="PRO_5034671921" description="Peptidase S8/S53 domain-containing protein" evidence="1">
    <location>
        <begin position="21"/>
        <end position="603"/>
    </location>
</feature>
<sequence length="603" mass="66900">MKIIFLMAAFFLFHNLQAAASPEARMILAVDYSKLSDDEIGQVNKLLIEMQPQDEYFEHTVAENENLYSIIQNYTRYSDGASPLSVTQIANAVAKASGVGNLNIIRQGQTLQFPSLPVRPFREGASYNQYQEFNLETKELAICSADGCDPVGLPKTLINNQRRSLADSGALSISVSKIAPREFEKIDVLLSNLGSKATLIPSGYVEIELLQDDFGVSPTIVKSHLPQAPSAGAASLYIVDKFSEDNCAHGNLVEDVVRDTLTKLQAWDELKARVHRLELDFWKDPEKGIKIIRNFIDSKYADFHAKQLFEKELYDIKKDVERGAARDGIPALYLRALLENVEADNGIPVLSASFWVKDQGIRILPRDHRFYERTFIFAATPNLSLEIESASLPEPQGSVYSNRSRSAILVSAFDANLAITSMFSRNGDGIEFIDLGTVTGQFGHCKNRNDHGSSFATPKIAALVFKLANESPRDKVIRRVLLSADIQEKFVNRVQAPGSPRLDLANLDSGLYGIKHNGIIERLSSTSKKHTLTVDQIKQPFGLVSGNTPSIAGVFFGVNDTYVFRESLWRWSQAKVSTFSIVTDIGTIELSELKLKYKGVIAL</sequence>
<protein>
    <recommendedName>
        <fullName evidence="6">Peptidase S8/S53 domain-containing protein</fullName>
    </recommendedName>
</protein>
<evidence type="ECO:0000256" key="1">
    <source>
        <dbReference type="SAM" id="SignalP"/>
    </source>
</evidence>
<name>A0A8I2H1G5_9GAMM</name>
<accession>A0A8I2H1G5</accession>
<feature type="signal peptide" evidence="1">
    <location>
        <begin position="1"/>
        <end position="20"/>
    </location>
</feature>
<keyword evidence="1" id="KW-0732">Signal</keyword>
<dbReference type="RefSeq" id="WP_130126072.1">
    <property type="nucleotide sequence ID" value="NZ_CBCSDF010000003.1"/>
</dbReference>
<evidence type="ECO:0008006" key="6">
    <source>
        <dbReference type="Google" id="ProtNLM"/>
    </source>
</evidence>
<evidence type="ECO:0000313" key="4">
    <source>
        <dbReference type="Proteomes" id="UP000646877"/>
    </source>
</evidence>
<dbReference type="EMBL" id="WEIA01000001">
    <property type="protein sequence ID" value="NLR20042.1"/>
    <property type="molecule type" value="Genomic_DNA"/>
</dbReference>
<dbReference type="Proteomes" id="UP000646877">
    <property type="component" value="Unassembled WGS sequence"/>
</dbReference>
<evidence type="ECO:0000313" key="2">
    <source>
        <dbReference type="EMBL" id="NLR20042.1"/>
    </source>
</evidence>
<organism evidence="2 4">
    <name type="scientific">Pseudoalteromonas maricaloris</name>
    <dbReference type="NCBI Taxonomy" id="184924"/>
    <lineage>
        <taxon>Bacteria</taxon>
        <taxon>Pseudomonadati</taxon>
        <taxon>Pseudomonadota</taxon>
        <taxon>Gammaproteobacteria</taxon>
        <taxon>Alteromonadales</taxon>
        <taxon>Pseudoalteromonadaceae</taxon>
        <taxon>Pseudoalteromonas</taxon>
    </lineage>
</organism>
<reference evidence="2" key="1">
    <citation type="submission" date="2019-10" db="EMBL/GenBank/DDBJ databases">
        <authorList>
            <person name="Paulsen S."/>
        </authorList>
    </citation>
    <scope>NUCLEOTIDE SEQUENCE</scope>
    <source>
        <strain evidence="2">LMG 19692</strain>
    </source>
</reference>
<evidence type="ECO:0000313" key="5">
    <source>
        <dbReference type="Proteomes" id="UP001304419"/>
    </source>
</evidence>
<reference evidence="3 5" key="2">
    <citation type="submission" date="2023-10" db="EMBL/GenBank/DDBJ databases">
        <title>To unveil natural product biosynthetic capacity in Pseudoalteromonas.</title>
        <authorList>
            <person name="Wang J."/>
        </authorList>
    </citation>
    <scope>NUCLEOTIDE SEQUENCE [LARGE SCALE GENOMIC DNA]</scope>
    <source>
        <strain evidence="3 5">DSM 15914</strain>
    </source>
</reference>